<dbReference type="AlphaFoldDB" id="A0A9Q3K3N4"/>
<reference evidence="2" key="1">
    <citation type="submission" date="2021-03" db="EMBL/GenBank/DDBJ databases">
        <title>Draft genome sequence of rust myrtle Austropuccinia psidii MF-1, a brazilian biotype.</title>
        <authorList>
            <person name="Quecine M.C."/>
            <person name="Pachon D.M.R."/>
            <person name="Bonatelli M.L."/>
            <person name="Correr F.H."/>
            <person name="Franceschini L.M."/>
            <person name="Leite T.F."/>
            <person name="Margarido G.R.A."/>
            <person name="Almeida C.A."/>
            <person name="Ferrarezi J.A."/>
            <person name="Labate C.A."/>
        </authorList>
    </citation>
    <scope>NUCLEOTIDE SEQUENCE</scope>
    <source>
        <strain evidence="2">MF-1</strain>
    </source>
</reference>
<sequence>MDLPPSSHHHSLEGLWDEEEEPEEVETMINVVPSAYKQYLDVFSKFKADKIPPHGTCDQHIKLERSLPPVGVIYSLSNQGSYTLRAYISENVEKGFIQKSSS</sequence>
<dbReference type="Proteomes" id="UP000765509">
    <property type="component" value="Unassembled WGS sequence"/>
</dbReference>
<protein>
    <submittedName>
        <fullName evidence="2">Uncharacterized protein</fullName>
    </submittedName>
</protein>
<organism evidence="2 3">
    <name type="scientific">Austropuccinia psidii MF-1</name>
    <dbReference type="NCBI Taxonomy" id="1389203"/>
    <lineage>
        <taxon>Eukaryota</taxon>
        <taxon>Fungi</taxon>
        <taxon>Dikarya</taxon>
        <taxon>Basidiomycota</taxon>
        <taxon>Pucciniomycotina</taxon>
        <taxon>Pucciniomycetes</taxon>
        <taxon>Pucciniales</taxon>
        <taxon>Sphaerophragmiaceae</taxon>
        <taxon>Austropuccinia</taxon>
    </lineage>
</organism>
<evidence type="ECO:0000313" key="2">
    <source>
        <dbReference type="EMBL" id="MBW0574328.1"/>
    </source>
</evidence>
<evidence type="ECO:0000256" key="1">
    <source>
        <dbReference type="SAM" id="MobiDB-lite"/>
    </source>
</evidence>
<evidence type="ECO:0000313" key="3">
    <source>
        <dbReference type="Proteomes" id="UP000765509"/>
    </source>
</evidence>
<name>A0A9Q3K3N4_9BASI</name>
<accession>A0A9Q3K3N4</accession>
<comment type="caution">
    <text evidence="2">The sequence shown here is derived from an EMBL/GenBank/DDBJ whole genome shotgun (WGS) entry which is preliminary data.</text>
</comment>
<feature type="region of interest" description="Disordered" evidence="1">
    <location>
        <begin position="1"/>
        <end position="23"/>
    </location>
</feature>
<dbReference type="EMBL" id="AVOT02093966">
    <property type="protein sequence ID" value="MBW0574328.1"/>
    <property type="molecule type" value="Genomic_DNA"/>
</dbReference>
<gene>
    <name evidence="2" type="ORF">O181_114043</name>
</gene>
<proteinExistence type="predicted"/>
<keyword evidence="3" id="KW-1185">Reference proteome</keyword>